<organism evidence="1 2">
    <name type="scientific">Paragonimus heterotremus</name>
    <dbReference type="NCBI Taxonomy" id="100268"/>
    <lineage>
        <taxon>Eukaryota</taxon>
        <taxon>Metazoa</taxon>
        <taxon>Spiralia</taxon>
        <taxon>Lophotrochozoa</taxon>
        <taxon>Platyhelminthes</taxon>
        <taxon>Trematoda</taxon>
        <taxon>Digenea</taxon>
        <taxon>Plagiorchiida</taxon>
        <taxon>Troglotremata</taxon>
        <taxon>Troglotrematidae</taxon>
        <taxon>Paragonimus</taxon>
    </lineage>
</organism>
<gene>
    <name evidence="1" type="ORF">PHET_01757</name>
</gene>
<evidence type="ECO:0000313" key="2">
    <source>
        <dbReference type="Proteomes" id="UP000748531"/>
    </source>
</evidence>
<proteinExistence type="predicted"/>
<dbReference type="AlphaFoldDB" id="A0A8J4TM13"/>
<dbReference type="Proteomes" id="UP000748531">
    <property type="component" value="Unassembled WGS sequence"/>
</dbReference>
<evidence type="ECO:0000313" key="1">
    <source>
        <dbReference type="EMBL" id="KAF5404937.1"/>
    </source>
</evidence>
<dbReference type="EMBL" id="LUCH01000519">
    <property type="protein sequence ID" value="KAF5404937.1"/>
    <property type="molecule type" value="Genomic_DNA"/>
</dbReference>
<comment type="caution">
    <text evidence="1">The sequence shown here is derived from an EMBL/GenBank/DDBJ whole genome shotgun (WGS) entry which is preliminary data.</text>
</comment>
<reference evidence="1" key="1">
    <citation type="submission" date="2019-05" db="EMBL/GenBank/DDBJ databases">
        <title>Annotation for the trematode Paragonimus heterotremus.</title>
        <authorList>
            <person name="Choi Y.-J."/>
        </authorList>
    </citation>
    <scope>NUCLEOTIDE SEQUENCE</scope>
    <source>
        <strain evidence="1">LC</strain>
    </source>
</reference>
<accession>A0A8J4TM13</accession>
<name>A0A8J4TM13_9TREM</name>
<keyword evidence="2" id="KW-1185">Reference proteome</keyword>
<sequence>MFVLSNTGVNWYTKTSSYLAISKVTPAISDFHIYVPDFHRNATNGEITVKEIPTEFSDHVIDAFCDQENSRCTSPCDDGSHHCIPKSIGYCFIRTICSYVTLFVVKLNSNPLHQTHIYVRFMKQLDESHFGMIIANSLPRSAVQRAKLLKEQLSVALERTDRLEQLALAGNDQFVHLPNLSFPKRDMCCSRSGWSDVNRFATDKSSRFMQFFGRLASSLCGVDISKLQSSVMNYLYEQTCSETGFLIMKVPDTTEYVCYVSHHFC</sequence>
<dbReference type="OrthoDB" id="10568391at2759"/>
<protein>
    <submittedName>
        <fullName evidence="1">Uncharacterized protein</fullName>
    </submittedName>
</protein>